<dbReference type="Proteomes" id="UP000246740">
    <property type="component" value="Unassembled WGS sequence"/>
</dbReference>
<reference evidence="1 2" key="1">
    <citation type="journal article" date="2018" name="Mol. Biol. Evol.">
        <title>Broad Genomic Sampling Reveals a Smut Pathogenic Ancestry of the Fungal Clade Ustilaginomycotina.</title>
        <authorList>
            <person name="Kijpornyongpan T."/>
            <person name="Mondo S.J."/>
            <person name="Barry K."/>
            <person name="Sandor L."/>
            <person name="Lee J."/>
            <person name="Lipzen A."/>
            <person name="Pangilinan J."/>
            <person name="LaButti K."/>
            <person name="Hainaut M."/>
            <person name="Henrissat B."/>
            <person name="Grigoriev I.V."/>
            <person name="Spatafora J.W."/>
            <person name="Aime M.C."/>
        </authorList>
    </citation>
    <scope>NUCLEOTIDE SEQUENCE [LARGE SCALE GENOMIC DNA]</scope>
    <source>
        <strain evidence="1 2">MCA 3645</strain>
    </source>
</reference>
<organism evidence="1 2">
    <name type="scientific">Testicularia cyperi</name>
    <dbReference type="NCBI Taxonomy" id="1882483"/>
    <lineage>
        <taxon>Eukaryota</taxon>
        <taxon>Fungi</taxon>
        <taxon>Dikarya</taxon>
        <taxon>Basidiomycota</taxon>
        <taxon>Ustilaginomycotina</taxon>
        <taxon>Ustilaginomycetes</taxon>
        <taxon>Ustilaginales</taxon>
        <taxon>Anthracoideaceae</taxon>
        <taxon>Testicularia</taxon>
    </lineage>
</organism>
<keyword evidence="2" id="KW-1185">Reference proteome</keyword>
<evidence type="ECO:0000313" key="2">
    <source>
        <dbReference type="Proteomes" id="UP000246740"/>
    </source>
</evidence>
<dbReference type="AlphaFoldDB" id="A0A317Y0I1"/>
<dbReference type="InParanoid" id="A0A317Y0I1"/>
<proteinExistence type="predicted"/>
<gene>
    <name evidence="1" type="ORF">BCV70DRAFT_12139</name>
</gene>
<sequence>MPAQPWRECSTTVAVTAEGTAVDGRASNELGRCRPGSHGLGRSVTWSVGRSVRIGDGLAEHGREPQAVAEPIGKLLSLRNTFVCCCQSPSRHKIQTQTRVNVLQMCVLVSLAAVRQPCPDCSSFDSRKKNSFLTLAKTRAFRLANYVFGLLSNLTVQAPCSVRSLQVYWLSVLPVNEPLPHNHRTTELQVAALPLPTWRPSWIESICSPRSREVRGWRQEQQPEIVQQRRPPVRPRCRLKLLVSGQAFSKIKHEFLGCARVSDFCGRQGPSHHNLTDTSTPVICRDERLSTQ</sequence>
<dbReference type="EMBL" id="KZ819188">
    <property type="protein sequence ID" value="PWZ03139.1"/>
    <property type="molecule type" value="Genomic_DNA"/>
</dbReference>
<name>A0A317Y0I1_9BASI</name>
<protein>
    <submittedName>
        <fullName evidence="1">Uncharacterized protein</fullName>
    </submittedName>
</protein>
<accession>A0A317Y0I1</accession>
<evidence type="ECO:0000313" key="1">
    <source>
        <dbReference type="EMBL" id="PWZ03139.1"/>
    </source>
</evidence>